<keyword evidence="8" id="KW-0995">Kinetochore</keyword>
<protein>
    <recommendedName>
        <fullName evidence="8">Kinetochore protein NDC80</fullName>
    </recommendedName>
</protein>
<feature type="coiled-coil region" evidence="9">
    <location>
        <begin position="283"/>
        <end position="376"/>
    </location>
</feature>
<sequence>REREREMRGGGGGLGRGGGRGSRLLNPRAIATTPARKSFLPAIAASSSSRRDSDASLCSSRPSSSSLAHAAQGPPVSDRSYQSAALRSVNAYLASISTAALKPPLPSARDITKAFDDVLSRLGWPIPVGIASALDDDLPSILAMLGCPVKLSKSALKAPGTPHAWPPLLAALHWLVQLARYTGHRASSPPFAGVNDVLLFHFQSFALFMEGDDNAVEALDREQLRQTEEQVANLVAAVEFLEKEAAELEKRAEAVRSGPSPREAAEKERALLKDDIKKFDVMIESWKETLASTERVLREKEESMEAKLRANQRISEENDELRKRIASQAVNVRDAERMKKELQAMHRDVAEAEIGRNALEENLWELDADIDRKLKELEPLVEQTNHAIRKLKLGCDFQYVLNAKGSSSAEVLGTSYKTMLKPALNELAEETKKSYVAKLEEKIALQQQSREKSIQLEERKEQLVAFQKKIDEAEAQSIVIKKEVDDHASKRAAEGERMLNDLEKREHEIVIMKEEAEKFLKDSEQILQDAITENDEEIQMCAGELVAIIDSVSEYKEYMESLISGMQVELSKTAQAVAESHKTFLFAMLSSAGLNTSLSGSKRAHPS</sequence>
<keyword evidence="4 8" id="KW-0498">Mitosis</keyword>
<dbReference type="AlphaFoldDB" id="A0A1D1Y1S2"/>
<keyword evidence="8" id="KW-0539">Nucleus</keyword>
<comment type="subunit">
    <text evidence="8">Component of the NDC80 complex.</text>
</comment>
<proteinExistence type="inferred from homology"/>
<evidence type="ECO:0000259" key="11">
    <source>
        <dbReference type="Pfam" id="PF03801"/>
    </source>
</evidence>
<dbReference type="PANTHER" id="PTHR46681">
    <property type="entry name" value="KINETOCHORE PROTEIN NDC80 HOMOLOG"/>
    <property type="match status" value="1"/>
</dbReference>
<organism evidence="12">
    <name type="scientific">Anthurium amnicola</name>
    <dbReference type="NCBI Taxonomy" id="1678845"/>
    <lineage>
        <taxon>Eukaryota</taxon>
        <taxon>Viridiplantae</taxon>
        <taxon>Streptophyta</taxon>
        <taxon>Embryophyta</taxon>
        <taxon>Tracheophyta</taxon>
        <taxon>Spermatophyta</taxon>
        <taxon>Magnoliopsida</taxon>
        <taxon>Liliopsida</taxon>
        <taxon>Araceae</taxon>
        <taxon>Pothoideae</taxon>
        <taxon>Potheae</taxon>
        <taxon>Anthurium</taxon>
    </lineage>
</organism>
<evidence type="ECO:0000256" key="2">
    <source>
        <dbReference type="ARBA" id="ARBA00022454"/>
    </source>
</evidence>
<dbReference type="Pfam" id="PF03801">
    <property type="entry name" value="Ndc80_HEC"/>
    <property type="match status" value="1"/>
</dbReference>
<feature type="non-terminal residue" evidence="12">
    <location>
        <position position="1"/>
    </location>
</feature>
<evidence type="ECO:0000256" key="8">
    <source>
        <dbReference type="RuleBase" id="RU368072"/>
    </source>
</evidence>
<gene>
    <name evidence="12" type="primary">NDC80_3</name>
    <name evidence="12" type="ORF">g.54087</name>
</gene>
<keyword evidence="6 8" id="KW-0131">Cell cycle</keyword>
<feature type="compositionally biased region" description="Low complexity" evidence="10">
    <location>
        <begin position="55"/>
        <end position="71"/>
    </location>
</feature>
<keyword evidence="3 8" id="KW-0132">Cell division</keyword>
<evidence type="ECO:0000256" key="5">
    <source>
        <dbReference type="ARBA" id="ARBA00023054"/>
    </source>
</evidence>
<evidence type="ECO:0000256" key="1">
    <source>
        <dbReference type="ARBA" id="ARBA00007050"/>
    </source>
</evidence>
<evidence type="ECO:0000256" key="6">
    <source>
        <dbReference type="ARBA" id="ARBA00023306"/>
    </source>
</evidence>
<evidence type="ECO:0000313" key="12">
    <source>
        <dbReference type="EMBL" id="JAT48579.1"/>
    </source>
</evidence>
<comment type="subcellular location">
    <subcellularLocation>
        <location evidence="8">Chromosome</location>
        <location evidence="8">Centromere</location>
        <location evidence="8">Kinetochore</location>
    </subcellularLocation>
    <subcellularLocation>
        <location evidence="8">Nucleus</location>
    </subcellularLocation>
</comment>
<dbReference type="GO" id="GO:0005634">
    <property type="term" value="C:nucleus"/>
    <property type="evidence" value="ECO:0007669"/>
    <property type="project" value="UniProtKB-SubCell"/>
</dbReference>
<dbReference type="EMBL" id="GDJX01019357">
    <property type="protein sequence ID" value="JAT48579.1"/>
    <property type="molecule type" value="Transcribed_RNA"/>
</dbReference>
<evidence type="ECO:0000256" key="4">
    <source>
        <dbReference type="ARBA" id="ARBA00022776"/>
    </source>
</evidence>
<name>A0A1D1Y1S2_9ARAE</name>
<comment type="function">
    <text evidence="8">Acts as a component of the essential kinetochore-associated NDC80 complex, which is required for chromosome segregation and spindle checkpoint activity.</text>
</comment>
<dbReference type="InterPro" id="IPR055307">
    <property type="entry name" value="NDC80_plants"/>
</dbReference>
<evidence type="ECO:0000256" key="3">
    <source>
        <dbReference type="ARBA" id="ARBA00022618"/>
    </source>
</evidence>
<dbReference type="Gene3D" id="1.10.418.30">
    <property type="entry name" value="Ncd80 complex, Ncd80 subunit"/>
    <property type="match status" value="1"/>
</dbReference>
<accession>A0A1D1Y1S2</accession>
<dbReference type="PANTHER" id="PTHR46681:SF1">
    <property type="entry name" value="KINETOCHORE PROTEIN NDC80 HOMOLOG"/>
    <property type="match status" value="1"/>
</dbReference>
<feature type="coiled-coil region" evidence="9">
    <location>
        <begin position="224"/>
        <end position="258"/>
    </location>
</feature>
<comment type="similarity">
    <text evidence="1 8">Belongs to the NDC80/HEC1 family.</text>
</comment>
<dbReference type="InterPro" id="IPR055260">
    <property type="entry name" value="Ndc80_CH"/>
</dbReference>
<keyword evidence="7 8" id="KW-0137">Centromere</keyword>
<reference evidence="12" key="1">
    <citation type="submission" date="2015-07" db="EMBL/GenBank/DDBJ databases">
        <title>Transcriptome Assembly of Anthurium amnicola.</title>
        <authorList>
            <person name="Suzuki J."/>
        </authorList>
    </citation>
    <scope>NUCLEOTIDE SEQUENCE</scope>
</reference>
<dbReference type="GO" id="GO:0051315">
    <property type="term" value="P:attachment of mitotic spindle microtubules to kinetochore"/>
    <property type="evidence" value="ECO:0007669"/>
    <property type="project" value="UniProtKB-UniRule"/>
</dbReference>
<feature type="compositionally biased region" description="Gly residues" evidence="10">
    <location>
        <begin position="9"/>
        <end position="21"/>
    </location>
</feature>
<keyword evidence="2 8" id="KW-0158">Chromosome</keyword>
<keyword evidence="5 9" id="KW-0175">Coiled coil</keyword>
<feature type="domain" description="Kinetochore protein Ndc80 CH" evidence="11">
    <location>
        <begin position="54"/>
        <end position="182"/>
    </location>
</feature>
<evidence type="ECO:0000256" key="10">
    <source>
        <dbReference type="SAM" id="MobiDB-lite"/>
    </source>
</evidence>
<evidence type="ECO:0000256" key="9">
    <source>
        <dbReference type="SAM" id="Coils"/>
    </source>
</evidence>
<dbReference type="GO" id="GO:0051301">
    <property type="term" value="P:cell division"/>
    <property type="evidence" value="ECO:0007669"/>
    <property type="project" value="UniProtKB-UniRule"/>
</dbReference>
<evidence type="ECO:0000256" key="7">
    <source>
        <dbReference type="ARBA" id="ARBA00023328"/>
    </source>
</evidence>
<feature type="region of interest" description="Disordered" evidence="10">
    <location>
        <begin position="1"/>
        <end position="79"/>
    </location>
</feature>
<dbReference type="InterPro" id="IPR038273">
    <property type="entry name" value="Ndc80_sf"/>
</dbReference>
<dbReference type="GO" id="GO:0031262">
    <property type="term" value="C:Ndc80 complex"/>
    <property type="evidence" value="ECO:0007669"/>
    <property type="project" value="UniProtKB-UniRule"/>
</dbReference>